<reference evidence="2" key="1">
    <citation type="journal article" date="2019" name="Int. J. Syst. Evol. Microbiol.">
        <title>The Global Catalogue of Microorganisms (GCM) 10K type strain sequencing project: providing services to taxonomists for standard genome sequencing and annotation.</title>
        <authorList>
            <consortium name="The Broad Institute Genomics Platform"/>
            <consortium name="The Broad Institute Genome Sequencing Center for Infectious Disease"/>
            <person name="Wu L."/>
            <person name="Ma J."/>
        </authorList>
    </citation>
    <scope>NUCLEOTIDE SEQUENCE [LARGE SCALE GENOMIC DNA]</scope>
    <source>
        <strain evidence="2">JCM 32226</strain>
    </source>
</reference>
<protein>
    <submittedName>
        <fullName evidence="1">Uncharacterized protein</fullName>
    </submittedName>
</protein>
<dbReference type="Proteomes" id="UP001501321">
    <property type="component" value="Unassembled WGS sequence"/>
</dbReference>
<proteinExistence type="predicted"/>
<keyword evidence="2" id="KW-1185">Reference proteome</keyword>
<organism evidence="1 2">
    <name type="scientific">Pseudaeromonas paramecii</name>
    <dbReference type="NCBI Taxonomy" id="2138166"/>
    <lineage>
        <taxon>Bacteria</taxon>
        <taxon>Pseudomonadati</taxon>
        <taxon>Pseudomonadota</taxon>
        <taxon>Gammaproteobacteria</taxon>
        <taxon>Aeromonadales</taxon>
        <taxon>Aeromonadaceae</taxon>
        <taxon>Pseudaeromonas</taxon>
    </lineage>
</organism>
<sequence length="70" mass="6583">MRLARPVEGLHLAKAGSQGGGLAVGLAGDGHGGTEAGMARVGQTGLIDASLGFSANQGIGTGIGEAGLLG</sequence>
<dbReference type="EMBL" id="BAABFC010000003">
    <property type="protein sequence ID" value="GAA4494519.1"/>
    <property type="molecule type" value="Genomic_DNA"/>
</dbReference>
<accession>A0ABP8Q0T8</accession>
<name>A0ABP8Q0T8_9GAMM</name>
<comment type="caution">
    <text evidence="1">The sequence shown here is derived from an EMBL/GenBank/DDBJ whole genome shotgun (WGS) entry which is preliminary data.</text>
</comment>
<gene>
    <name evidence="1" type="ORF">GCM10023095_06220</name>
</gene>
<evidence type="ECO:0000313" key="1">
    <source>
        <dbReference type="EMBL" id="GAA4494519.1"/>
    </source>
</evidence>
<evidence type="ECO:0000313" key="2">
    <source>
        <dbReference type="Proteomes" id="UP001501321"/>
    </source>
</evidence>